<evidence type="ECO:0000256" key="1">
    <source>
        <dbReference type="ARBA" id="ARBA00022614"/>
    </source>
</evidence>
<organism evidence="6 7">
    <name type="scientific">Vitis vinifera</name>
    <name type="common">Grape</name>
    <dbReference type="NCBI Taxonomy" id="29760"/>
    <lineage>
        <taxon>Eukaryota</taxon>
        <taxon>Viridiplantae</taxon>
        <taxon>Streptophyta</taxon>
        <taxon>Embryophyta</taxon>
        <taxon>Tracheophyta</taxon>
        <taxon>Spermatophyta</taxon>
        <taxon>Magnoliopsida</taxon>
        <taxon>eudicotyledons</taxon>
        <taxon>Gunneridae</taxon>
        <taxon>Pentapetalae</taxon>
        <taxon>rosids</taxon>
        <taxon>Vitales</taxon>
        <taxon>Vitaceae</taxon>
        <taxon>Viteae</taxon>
        <taxon>Vitis</taxon>
    </lineage>
</organism>
<dbReference type="InterPro" id="IPR001611">
    <property type="entry name" value="Leu-rich_rpt"/>
</dbReference>
<name>A0A438ECB3_VITVI</name>
<accession>A0A438ECB3</accession>
<dbReference type="SMART" id="SM00369">
    <property type="entry name" value="LRR_TYP"/>
    <property type="match status" value="2"/>
</dbReference>
<evidence type="ECO:0000256" key="3">
    <source>
        <dbReference type="ARBA" id="ARBA00022821"/>
    </source>
</evidence>
<keyword evidence="3" id="KW-0611">Plant defense</keyword>
<sequence length="335" mass="37304">MGSLLELFLDGTALKELPSSIQHLSGLVLLNLRECKSLAILPHCICKLKSLQTLIPSGCSKLDNLPKGSGSLKGLESKPRNSLLFFKLLPAEIPRFGGAIPNDFSSLCSLEYLDLSKNNFVTLPTSLNQLSQLKGLRSKECGGLRFTFSNCFRLSENESNNFVAATLREMQSLENKLPRFQFPIQVKLVTFLLPSIQNTRILRMTGTDSHVAWDHFNVQDPFKDSALIKLCNNEYGDSWQYGVFGHRMLQLPKVLPFALKSNLRVSEELFDQWLSLLEIDRLVTSLLNDAKADVPLNVPGNSFTKNVATRNSLPSMFPAGSAPPLSPRRMTLGHK</sequence>
<proteinExistence type="predicted"/>
<feature type="region of interest" description="Disordered" evidence="4">
    <location>
        <begin position="314"/>
        <end position="335"/>
    </location>
</feature>
<dbReference type="Proteomes" id="UP000288805">
    <property type="component" value="Unassembled WGS sequence"/>
</dbReference>
<protein>
    <submittedName>
        <fullName evidence="6">Putative serine/threonine protein phosphatase 2A regulatory subunit B''gamma</fullName>
    </submittedName>
</protein>
<reference evidence="6 7" key="1">
    <citation type="journal article" date="2018" name="PLoS Genet.">
        <title>Population sequencing reveals clonal diversity and ancestral inbreeding in the grapevine cultivar Chardonnay.</title>
        <authorList>
            <person name="Roach M.J."/>
            <person name="Johnson D.L."/>
            <person name="Bohlmann J."/>
            <person name="van Vuuren H.J."/>
            <person name="Jones S.J."/>
            <person name="Pretorius I.S."/>
            <person name="Schmidt S.A."/>
            <person name="Borneman A.R."/>
        </authorList>
    </citation>
    <scope>NUCLEOTIDE SEQUENCE [LARGE SCALE GENOMIC DNA]</scope>
    <source>
        <strain evidence="7">cv. Chardonnay</strain>
        <tissue evidence="6">Leaf</tissue>
    </source>
</reference>
<gene>
    <name evidence="6" type="primary">B''GAMMA_2</name>
    <name evidence="6" type="ORF">CK203_092483</name>
</gene>
<dbReference type="SUPFAM" id="SSF52058">
    <property type="entry name" value="L domain-like"/>
    <property type="match status" value="1"/>
</dbReference>
<comment type="caution">
    <text evidence="6">The sequence shown here is derived from an EMBL/GenBank/DDBJ whole genome shotgun (WGS) entry which is preliminary data.</text>
</comment>
<keyword evidence="2" id="KW-0677">Repeat</keyword>
<dbReference type="Pfam" id="PF23286">
    <property type="entry name" value="LRR_13"/>
    <property type="match status" value="1"/>
</dbReference>
<dbReference type="EMBL" id="QGNW01001333">
    <property type="protein sequence ID" value="RVW45314.1"/>
    <property type="molecule type" value="Genomic_DNA"/>
</dbReference>
<evidence type="ECO:0000256" key="4">
    <source>
        <dbReference type="SAM" id="MobiDB-lite"/>
    </source>
</evidence>
<dbReference type="PANTHER" id="PTHR47186:SF63">
    <property type="entry name" value="C-JID DOMAIN-CONTAINING PROTEIN"/>
    <property type="match status" value="1"/>
</dbReference>
<evidence type="ECO:0000313" key="7">
    <source>
        <dbReference type="Proteomes" id="UP000288805"/>
    </source>
</evidence>
<dbReference type="Gene3D" id="3.80.10.10">
    <property type="entry name" value="Ribonuclease Inhibitor"/>
    <property type="match status" value="2"/>
</dbReference>
<dbReference type="AlphaFoldDB" id="A0A438ECB3"/>
<feature type="domain" description="Disease resistance protein RPS4B/Roq1-like leucine-rich repeats" evidence="5">
    <location>
        <begin position="4"/>
        <end position="152"/>
    </location>
</feature>
<dbReference type="PROSITE" id="PS51450">
    <property type="entry name" value="LRR"/>
    <property type="match status" value="1"/>
</dbReference>
<dbReference type="InterPro" id="IPR003591">
    <property type="entry name" value="Leu-rich_rpt_typical-subtyp"/>
</dbReference>
<dbReference type="InterPro" id="IPR032675">
    <property type="entry name" value="LRR_dom_sf"/>
</dbReference>
<dbReference type="PANTHER" id="PTHR47186">
    <property type="entry name" value="LEUCINE-RICH REPEAT-CONTAINING PROTEIN 57"/>
    <property type="match status" value="1"/>
</dbReference>
<evidence type="ECO:0000313" key="6">
    <source>
        <dbReference type="EMBL" id="RVW45314.1"/>
    </source>
</evidence>
<evidence type="ECO:0000256" key="2">
    <source>
        <dbReference type="ARBA" id="ARBA00022737"/>
    </source>
</evidence>
<keyword evidence="1" id="KW-0433">Leucine-rich repeat</keyword>
<dbReference type="InterPro" id="IPR058546">
    <property type="entry name" value="RPS4B/Roq1-like_LRR"/>
</dbReference>
<evidence type="ECO:0000259" key="5">
    <source>
        <dbReference type="Pfam" id="PF23286"/>
    </source>
</evidence>